<keyword evidence="3" id="KW-1185">Reference proteome</keyword>
<dbReference type="Proteomes" id="UP000298358">
    <property type="component" value="Unassembled WGS sequence"/>
</dbReference>
<evidence type="ECO:0000256" key="1">
    <source>
        <dbReference type="SAM" id="Phobius"/>
    </source>
</evidence>
<comment type="caution">
    <text evidence="2">The sequence shown here is derived from an EMBL/GenBank/DDBJ whole genome shotgun (WGS) entry which is preliminary data.</text>
</comment>
<accession>A0A4Y9FZF7</accession>
<evidence type="ECO:0000313" key="2">
    <source>
        <dbReference type="EMBL" id="TFU33633.1"/>
    </source>
</evidence>
<dbReference type="AlphaFoldDB" id="A0A4Y9FZF7"/>
<dbReference type="RefSeq" id="WP_135113762.1">
    <property type="nucleotide sequence ID" value="NZ_JADGLL010000007.1"/>
</dbReference>
<gene>
    <name evidence="2" type="ORF">E4U02_05220</name>
</gene>
<sequence>MSARSAATAPRWRWILFALVVGLVVLVLTGTSYGACYDSPDPALSRCESGPLLGVAGVWVAWGLYGVFAVFCLRRALSRTRVR</sequence>
<keyword evidence="1" id="KW-1133">Transmembrane helix</keyword>
<keyword evidence="1" id="KW-0812">Transmembrane</keyword>
<keyword evidence="1" id="KW-0472">Membrane</keyword>
<reference evidence="2 3" key="1">
    <citation type="submission" date="2019-03" db="EMBL/GenBank/DDBJ databases">
        <title>Diversity of the mouse oral microbiome.</title>
        <authorList>
            <person name="Joseph S."/>
            <person name="Aduse-Opoku J."/>
            <person name="Curtis M."/>
            <person name="Wade W."/>
            <person name="Hashim A."/>
        </authorList>
    </citation>
    <scope>NUCLEOTIDE SEQUENCE [LARGE SCALE GENOMIC DNA]</scope>
    <source>
        <strain evidence="2 3">P1012</strain>
    </source>
</reference>
<name>A0A4Y9FZF7_9MICO</name>
<evidence type="ECO:0000313" key="3">
    <source>
        <dbReference type="Proteomes" id="UP000298358"/>
    </source>
</evidence>
<proteinExistence type="predicted"/>
<organism evidence="2 3">
    <name type="scientific">Microbacterium paludicola</name>
    <dbReference type="NCBI Taxonomy" id="300019"/>
    <lineage>
        <taxon>Bacteria</taxon>
        <taxon>Bacillati</taxon>
        <taxon>Actinomycetota</taxon>
        <taxon>Actinomycetes</taxon>
        <taxon>Micrococcales</taxon>
        <taxon>Microbacteriaceae</taxon>
        <taxon>Microbacterium</taxon>
    </lineage>
</organism>
<protein>
    <submittedName>
        <fullName evidence="2">Uncharacterized protein</fullName>
    </submittedName>
</protein>
<dbReference type="OrthoDB" id="9980668at2"/>
<dbReference type="EMBL" id="SPQB01000007">
    <property type="protein sequence ID" value="TFU33633.1"/>
    <property type="molecule type" value="Genomic_DNA"/>
</dbReference>
<feature type="transmembrane region" description="Helical" evidence="1">
    <location>
        <begin position="50"/>
        <end position="73"/>
    </location>
</feature>